<dbReference type="Proteomes" id="UP001215712">
    <property type="component" value="Unassembled WGS sequence"/>
</dbReference>
<dbReference type="InterPro" id="IPR027443">
    <property type="entry name" value="IPNS-like_sf"/>
</dbReference>
<dbReference type="Pfam" id="PF14226">
    <property type="entry name" value="DIOX_N"/>
    <property type="match status" value="1"/>
</dbReference>
<dbReference type="GO" id="GO:0016491">
    <property type="term" value="F:oxidoreductase activity"/>
    <property type="evidence" value="ECO:0007669"/>
    <property type="project" value="UniProtKB-KW"/>
</dbReference>
<dbReference type="FunFam" id="2.60.120.330:FF:000030">
    <property type="entry name" value="Thymine dioxygenase"/>
    <property type="match status" value="1"/>
</dbReference>
<dbReference type="GO" id="GO:0044283">
    <property type="term" value="P:small molecule biosynthetic process"/>
    <property type="evidence" value="ECO:0007669"/>
    <property type="project" value="UniProtKB-ARBA"/>
</dbReference>
<dbReference type="PROSITE" id="PS51471">
    <property type="entry name" value="FE2OG_OXY"/>
    <property type="match status" value="1"/>
</dbReference>
<proteinExistence type="inferred from homology"/>
<evidence type="ECO:0000256" key="1">
    <source>
        <dbReference type="ARBA" id="ARBA00008056"/>
    </source>
</evidence>
<dbReference type="InterPro" id="IPR044861">
    <property type="entry name" value="IPNS-like_FE2OG_OXY"/>
</dbReference>
<dbReference type="EMBL" id="JAQJAN010000006">
    <property type="protein sequence ID" value="KAJ5727381.1"/>
    <property type="molecule type" value="Genomic_DNA"/>
</dbReference>
<comment type="similarity">
    <text evidence="1 2">Belongs to the iron/ascorbate-dependent oxidoreductase family.</text>
</comment>
<dbReference type="PANTHER" id="PTHR47990">
    <property type="entry name" value="2-OXOGLUTARATE (2OG) AND FE(II)-DEPENDENT OXYGENASE SUPERFAMILY PROTEIN-RELATED"/>
    <property type="match status" value="1"/>
</dbReference>
<accession>A0AAD6HN10</accession>
<keyword evidence="2" id="KW-0408">Iron</keyword>
<evidence type="ECO:0000259" key="3">
    <source>
        <dbReference type="PROSITE" id="PS51471"/>
    </source>
</evidence>
<evidence type="ECO:0000313" key="5">
    <source>
        <dbReference type="Proteomes" id="UP001215712"/>
    </source>
</evidence>
<dbReference type="InterPro" id="IPR026992">
    <property type="entry name" value="DIOX_N"/>
</dbReference>
<reference evidence="4" key="1">
    <citation type="journal article" date="2023" name="IMA Fungus">
        <title>Comparative genomic study of the Penicillium genus elucidates a diverse pangenome and 15 lateral gene transfer events.</title>
        <authorList>
            <person name="Petersen C."/>
            <person name="Sorensen T."/>
            <person name="Nielsen M.R."/>
            <person name="Sondergaard T.E."/>
            <person name="Sorensen J.L."/>
            <person name="Fitzpatrick D.A."/>
            <person name="Frisvad J.C."/>
            <person name="Nielsen K.L."/>
        </authorList>
    </citation>
    <scope>NUCLEOTIDE SEQUENCE</scope>
    <source>
        <strain evidence="4">IBT 17514</strain>
    </source>
</reference>
<comment type="caution">
    <text evidence="4">The sequence shown here is derived from an EMBL/GenBank/DDBJ whole genome shotgun (WGS) entry which is preliminary data.</text>
</comment>
<dbReference type="InterPro" id="IPR005123">
    <property type="entry name" value="Oxoglu/Fe-dep_dioxygenase_dom"/>
</dbReference>
<evidence type="ECO:0000313" key="4">
    <source>
        <dbReference type="EMBL" id="KAJ5727381.1"/>
    </source>
</evidence>
<evidence type="ECO:0000256" key="2">
    <source>
        <dbReference type="RuleBase" id="RU003682"/>
    </source>
</evidence>
<dbReference type="SUPFAM" id="SSF51197">
    <property type="entry name" value="Clavaminate synthase-like"/>
    <property type="match status" value="1"/>
</dbReference>
<protein>
    <submittedName>
        <fullName evidence="4">Gibberellin 20-oxidase</fullName>
    </submittedName>
</protein>
<reference evidence="4" key="2">
    <citation type="submission" date="2023-01" db="EMBL/GenBank/DDBJ databases">
        <authorList>
            <person name="Petersen C."/>
        </authorList>
    </citation>
    <scope>NUCLEOTIDE SEQUENCE</scope>
    <source>
        <strain evidence="4">IBT 17514</strain>
    </source>
</reference>
<dbReference type="AlphaFoldDB" id="A0AAD6HN10"/>
<dbReference type="GO" id="GO:0046872">
    <property type="term" value="F:metal ion binding"/>
    <property type="evidence" value="ECO:0007669"/>
    <property type="project" value="UniProtKB-KW"/>
</dbReference>
<dbReference type="PRINTS" id="PR00682">
    <property type="entry name" value="IPNSYNTHASE"/>
</dbReference>
<sequence length="337" mass="38426">MTFDMENLSIPIIDLEPARTGTPEQAAQVAQEVYLAFKNVGFAYIKNHGVPQSLVDGAFEWSQKFFALSQSDKMKSPHPPYGWYQRGYSGVGREKVVQMIFDEEGIAGKRKTPDVKESYDLGNENDPRLPNIWPAEELIPGFRAHFNQFYEACAAAEDLLLRTIAIGMGLEETFFLDYHRNKTNQCRLLHYPAVEEELLRRGEAERVAAHSDFGTMTILFQDEVGGLEVEDIHEKGKFNPAPYIQGTAVVNIGDLLMRWSNDELKSTLHRVRAPPLMDSDTTRSKMTPDRYSIPYFISPDRDRVIECLPGCYGPDRPKNYEPVTTQQYVDMRLNAIY</sequence>
<dbReference type="Pfam" id="PF03171">
    <property type="entry name" value="2OG-FeII_Oxy"/>
    <property type="match status" value="1"/>
</dbReference>
<gene>
    <name evidence="4" type="ORF">N7493_005201</name>
</gene>
<keyword evidence="2" id="KW-0560">Oxidoreductase</keyword>
<keyword evidence="5" id="KW-1185">Reference proteome</keyword>
<keyword evidence="2" id="KW-0479">Metal-binding</keyword>
<dbReference type="InterPro" id="IPR050231">
    <property type="entry name" value="Iron_ascorbate_oxido_reductase"/>
</dbReference>
<name>A0AAD6HN10_9EURO</name>
<feature type="domain" description="Fe2OG dioxygenase" evidence="3">
    <location>
        <begin position="182"/>
        <end position="299"/>
    </location>
</feature>
<organism evidence="4 5">
    <name type="scientific">Penicillium malachiteum</name>
    <dbReference type="NCBI Taxonomy" id="1324776"/>
    <lineage>
        <taxon>Eukaryota</taxon>
        <taxon>Fungi</taxon>
        <taxon>Dikarya</taxon>
        <taxon>Ascomycota</taxon>
        <taxon>Pezizomycotina</taxon>
        <taxon>Eurotiomycetes</taxon>
        <taxon>Eurotiomycetidae</taxon>
        <taxon>Eurotiales</taxon>
        <taxon>Aspergillaceae</taxon>
        <taxon>Penicillium</taxon>
    </lineage>
</organism>
<dbReference type="Gene3D" id="2.60.120.330">
    <property type="entry name" value="B-lactam Antibiotic, Isopenicillin N Synthase, Chain"/>
    <property type="match status" value="1"/>
</dbReference>